<dbReference type="Pfam" id="PF04978">
    <property type="entry name" value="MST"/>
    <property type="match status" value="1"/>
</dbReference>
<dbReference type="Proteomes" id="UP000295705">
    <property type="component" value="Unassembled WGS sequence"/>
</dbReference>
<dbReference type="InterPro" id="IPR007061">
    <property type="entry name" value="MST-like"/>
</dbReference>
<dbReference type="Gene3D" id="1.20.120.450">
    <property type="entry name" value="dinb family like domain"/>
    <property type="match status" value="1"/>
</dbReference>
<dbReference type="InterPro" id="IPR034660">
    <property type="entry name" value="DinB/YfiT-like"/>
</dbReference>
<proteinExistence type="predicted"/>
<dbReference type="EMBL" id="SNYO01000005">
    <property type="protein sequence ID" value="TDQ55803.1"/>
    <property type="molecule type" value="Genomic_DNA"/>
</dbReference>
<dbReference type="AlphaFoldDB" id="A0A4R6V6A4"/>
<dbReference type="OrthoDB" id="4548523at2"/>
<name>A0A4R6V6A4_9PSEU</name>
<sequence>MYAPAQHDEATGLVHYIDQQLAAIRAAAFGLTEEQARATPCRSGLSVGGIIKHTAQGMRGALEKVRTDVTEQSIDEAAYAAYADGFVVRDDETVAAILEDFDRSRAELLTAVAASDPAGDAMAPPAPWHGVFEARPIHRRYYLVHLLEEFARHAGHADIVREQIDGVAVPALVLTLDGAGANDFFQPYRPAPGTLLA</sequence>
<protein>
    <submittedName>
        <fullName evidence="1">Uncharacterized protein DUF664</fullName>
    </submittedName>
</protein>
<dbReference type="SUPFAM" id="SSF109854">
    <property type="entry name" value="DinB/YfiT-like putative metalloenzymes"/>
    <property type="match status" value="1"/>
</dbReference>
<evidence type="ECO:0000313" key="1">
    <source>
        <dbReference type="EMBL" id="TDQ55803.1"/>
    </source>
</evidence>
<accession>A0A4R6V6A4</accession>
<evidence type="ECO:0000313" key="2">
    <source>
        <dbReference type="Proteomes" id="UP000295705"/>
    </source>
</evidence>
<keyword evidence="2" id="KW-1185">Reference proteome</keyword>
<gene>
    <name evidence="1" type="ORF">EV188_105200</name>
</gene>
<dbReference type="RefSeq" id="WP_133827962.1">
    <property type="nucleotide sequence ID" value="NZ_BAABHR010000072.1"/>
</dbReference>
<reference evidence="1 2" key="1">
    <citation type="submission" date="2019-03" db="EMBL/GenBank/DDBJ databases">
        <title>Genomic Encyclopedia of Type Strains, Phase IV (KMG-IV): sequencing the most valuable type-strain genomes for metagenomic binning, comparative biology and taxonomic classification.</title>
        <authorList>
            <person name="Goeker M."/>
        </authorList>
    </citation>
    <scope>NUCLEOTIDE SEQUENCE [LARGE SCALE GENOMIC DNA]</scope>
    <source>
        <strain evidence="1 2">DSM 45775</strain>
    </source>
</reference>
<organism evidence="1 2">
    <name type="scientific">Actinomycetospora succinea</name>
    <dbReference type="NCBI Taxonomy" id="663603"/>
    <lineage>
        <taxon>Bacteria</taxon>
        <taxon>Bacillati</taxon>
        <taxon>Actinomycetota</taxon>
        <taxon>Actinomycetes</taxon>
        <taxon>Pseudonocardiales</taxon>
        <taxon>Pseudonocardiaceae</taxon>
        <taxon>Actinomycetospora</taxon>
    </lineage>
</organism>
<comment type="caution">
    <text evidence="1">The sequence shown here is derived from an EMBL/GenBank/DDBJ whole genome shotgun (WGS) entry which is preliminary data.</text>
</comment>